<name>A0A178CXN9_9EURO</name>
<dbReference type="FunFam" id="3.20.20.70:FF:000062">
    <property type="entry name" value="Cytochrome b2, mitochondrial, putative"/>
    <property type="match status" value="1"/>
</dbReference>
<sequence length="495" mass="54096">MSSSTKSVSAAAVQSHTTRDNCWIVVEGKVYDMTRFAPEHPGGAERVTVIYAYAGRDATEAYSEVHDPNLIKTNLLPREQIGDLDPTTKLPDVPPGQDSRAGRKQEDKPSLDTFINLYDFEDAAKKSLSEKSWTFISGASNDNITRDVNHDLFRKIWFRPRILRNVSTVSTKATMMGCQVSLPIWIAPAGVGKTAGPEGELALSRGAAATGIIQTISTTASFPLLEILDAAGKDHPFFFQLYINKDRSKTEELLRVINSRPQIKALFVTVDLPVVSKREADERIKLDTLYSSGVGGSAAGSDHKGSGLARSVGSFIDPAFCWEDLAWLRRQTKLPIVLKGIQSAADARLAMHMGCQGIVVSNHGGRALDGAPASILVLLELHRECAEVFDHMEIFIDGGFRRGSDILKALCLGASGVGLGRPFMYAINYGKEGVVHAINIIKDEIETAMRLAGLKSLDEADPALINTAEVDPLVPRGSLHPYARRREGQRRQYRL</sequence>
<dbReference type="InterPro" id="IPR000262">
    <property type="entry name" value="FMN-dep_DH"/>
</dbReference>
<dbReference type="EC" id="1.1.2.3" evidence="15"/>
<comment type="similarity">
    <text evidence="14">In the N-terminal section; belongs to the cytochrome b5 family.</text>
</comment>
<comment type="subunit">
    <text evidence="4">Homotetramer.</text>
</comment>
<evidence type="ECO:0000256" key="3">
    <source>
        <dbReference type="ARBA" id="ARBA00004569"/>
    </source>
</evidence>
<comment type="cofactor">
    <cofactor evidence="1">
        <name>FMN</name>
        <dbReference type="ChEBI" id="CHEBI:58210"/>
    </cofactor>
</comment>
<keyword evidence="8" id="KW-0479">Metal-binding</keyword>
<dbReference type="GO" id="GO:0046872">
    <property type="term" value="F:metal ion binding"/>
    <property type="evidence" value="ECO:0007669"/>
    <property type="project" value="UniProtKB-KW"/>
</dbReference>
<dbReference type="GO" id="GO:0004460">
    <property type="term" value="F:L-lactate dehydrogenase (cytochrome) activity"/>
    <property type="evidence" value="ECO:0007669"/>
    <property type="project" value="UniProtKB-EC"/>
</dbReference>
<keyword evidence="9" id="KW-0560">Oxidoreductase</keyword>
<evidence type="ECO:0000256" key="13">
    <source>
        <dbReference type="ARBA" id="ARBA00061137"/>
    </source>
</evidence>
<dbReference type="Gene3D" id="3.20.20.70">
    <property type="entry name" value="Aldolase class I"/>
    <property type="match status" value="1"/>
</dbReference>
<evidence type="ECO:0000256" key="10">
    <source>
        <dbReference type="ARBA" id="ARBA00023004"/>
    </source>
</evidence>
<dbReference type="OrthoDB" id="1925334at2759"/>
<keyword evidence="11" id="KW-0496">Mitochondrion</keyword>
<dbReference type="Pfam" id="PF01070">
    <property type="entry name" value="FMN_dh"/>
    <property type="match status" value="1"/>
</dbReference>
<keyword evidence="21" id="KW-1185">Reference proteome</keyword>
<evidence type="ECO:0000256" key="12">
    <source>
        <dbReference type="ARBA" id="ARBA00052399"/>
    </source>
</evidence>
<dbReference type="InterPro" id="IPR037396">
    <property type="entry name" value="FMN_HAD"/>
</dbReference>
<dbReference type="SMART" id="SM01117">
    <property type="entry name" value="Cyt-b5"/>
    <property type="match status" value="1"/>
</dbReference>
<evidence type="ECO:0000256" key="4">
    <source>
        <dbReference type="ARBA" id="ARBA00011881"/>
    </source>
</evidence>
<dbReference type="PANTHER" id="PTHR10578:SF104">
    <property type="entry name" value="CYTOCHROME B2, MITOCHONDRIAL-RELATED"/>
    <property type="match status" value="1"/>
</dbReference>
<dbReference type="Proteomes" id="UP000185904">
    <property type="component" value="Unassembled WGS sequence"/>
</dbReference>
<evidence type="ECO:0000256" key="1">
    <source>
        <dbReference type="ARBA" id="ARBA00001917"/>
    </source>
</evidence>
<evidence type="ECO:0000313" key="20">
    <source>
        <dbReference type="EMBL" id="OAL34628.1"/>
    </source>
</evidence>
<dbReference type="RefSeq" id="XP_022499640.1">
    <property type="nucleotide sequence ID" value="XM_022644336.1"/>
</dbReference>
<evidence type="ECO:0000256" key="5">
    <source>
        <dbReference type="ARBA" id="ARBA00022617"/>
    </source>
</evidence>
<keyword evidence="6" id="KW-0285">Flavoprotein</keyword>
<dbReference type="InterPro" id="IPR036400">
    <property type="entry name" value="Cyt_B5-like_heme/steroid_sf"/>
</dbReference>
<dbReference type="InterPro" id="IPR013785">
    <property type="entry name" value="Aldolase_TIM"/>
</dbReference>
<dbReference type="Pfam" id="PF00173">
    <property type="entry name" value="Cyt-b5"/>
    <property type="match status" value="1"/>
</dbReference>
<comment type="subcellular location">
    <subcellularLocation>
        <location evidence="3">Mitochondrion intermembrane space</location>
    </subcellularLocation>
</comment>
<evidence type="ECO:0000256" key="17">
    <source>
        <dbReference type="SAM" id="MobiDB-lite"/>
    </source>
</evidence>
<protein>
    <recommendedName>
        <fullName evidence="16">L-lactate dehydrogenase (cytochrome)</fullName>
        <ecNumber evidence="15">1.1.2.3</ecNumber>
    </recommendedName>
</protein>
<evidence type="ECO:0000256" key="16">
    <source>
        <dbReference type="ARBA" id="ARBA00068515"/>
    </source>
</evidence>
<dbReference type="AlphaFoldDB" id="A0A178CXN9"/>
<feature type="domain" description="FMN hydroxy acid dehydrogenase" evidence="19">
    <location>
        <begin position="109"/>
        <end position="470"/>
    </location>
</feature>
<feature type="domain" description="Cytochrome b5 heme-binding" evidence="18">
    <location>
        <begin position="5"/>
        <end position="85"/>
    </location>
</feature>
<evidence type="ECO:0000256" key="2">
    <source>
        <dbReference type="ARBA" id="ARBA00001970"/>
    </source>
</evidence>
<proteinExistence type="inferred from homology"/>
<dbReference type="Gene3D" id="3.10.120.10">
    <property type="entry name" value="Cytochrome b5-like heme/steroid binding domain"/>
    <property type="match status" value="1"/>
</dbReference>
<dbReference type="CDD" id="cd02922">
    <property type="entry name" value="FCB2_FMN"/>
    <property type="match status" value="1"/>
</dbReference>
<gene>
    <name evidence="20" type="ORF">AYO20_06045</name>
</gene>
<comment type="similarity">
    <text evidence="13">In the C-terminal section; belongs to the FMN-dependent alpha-hydroxy acid dehydrogenase family.</text>
</comment>
<evidence type="ECO:0000256" key="9">
    <source>
        <dbReference type="ARBA" id="ARBA00023002"/>
    </source>
</evidence>
<keyword evidence="10" id="KW-0408">Iron</keyword>
<evidence type="ECO:0000256" key="6">
    <source>
        <dbReference type="ARBA" id="ARBA00022630"/>
    </source>
</evidence>
<evidence type="ECO:0000313" key="21">
    <source>
        <dbReference type="Proteomes" id="UP000185904"/>
    </source>
</evidence>
<comment type="cofactor">
    <cofactor evidence="2">
        <name>heme b</name>
        <dbReference type="ChEBI" id="CHEBI:60344"/>
    </cofactor>
</comment>
<dbReference type="EMBL" id="LVCJ01000037">
    <property type="protein sequence ID" value="OAL34628.1"/>
    <property type="molecule type" value="Genomic_DNA"/>
</dbReference>
<reference evidence="20 21" key="1">
    <citation type="submission" date="2016-03" db="EMBL/GenBank/DDBJ databases">
        <title>The draft genome sequence of Fonsecaea nubica causative agent of cutaneous subcutaneous infection in human host.</title>
        <authorList>
            <person name="Costa F."/>
            <person name="Sybren D.H."/>
            <person name="Raittz R.T."/>
            <person name="Weiss V.A."/>
            <person name="Leao A.C."/>
            <person name="Gomes R."/>
            <person name="De Souza E.M."/>
            <person name="Pedrosa F.O."/>
            <person name="Steffens M.B."/>
            <person name="Bombassaro A."/>
            <person name="Tadra-Sfeir M.Z."/>
            <person name="Moreno L.F."/>
            <person name="Najafzadeh M.J."/>
            <person name="Felipe M.S."/>
            <person name="Teixeira M."/>
            <person name="Sun J."/>
            <person name="Xi L."/>
            <person name="Castro M.A."/>
            <person name="Vicente V.A."/>
        </authorList>
    </citation>
    <scope>NUCLEOTIDE SEQUENCE [LARGE SCALE GENOMIC DNA]</scope>
    <source>
        <strain evidence="20 21">CBS 269.64</strain>
    </source>
</reference>
<keyword evidence="5" id="KW-0349">Heme</keyword>
<feature type="region of interest" description="Disordered" evidence="17">
    <location>
        <begin position="476"/>
        <end position="495"/>
    </location>
</feature>
<evidence type="ECO:0000259" key="18">
    <source>
        <dbReference type="PROSITE" id="PS50255"/>
    </source>
</evidence>
<dbReference type="InterPro" id="IPR001199">
    <property type="entry name" value="Cyt_B5-like_heme/steroid-bd"/>
</dbReference>
<evidence type="ECO:0000256" key="14">
    <source>
        <dbReference type="ARBA" id="ARBA00061589"/>
    </source>
</evidence>
<evidence type="ECO:0000256" key="11">
    <source>
        <dbReference type="ARBA" id="ARBA00023128"/>
    </source>
</evidence>
<feature type="region of interest" description="Disordered" evidence="17">
    <location>
        <begin position="76"/>
        <end position="108"/>
    </location>
</feature>
<evidence type="ECO:0000256" key="15">
    <source>
        <dbReference type="ARBA" id="ARBA00066458"/>
    </source>
</evidence>
<dbReference type="PROSITE" id="PS50255">
    <property type="entry name" value="CYTOCHROME_B5_2"/>
    <property type="match status" value="1"/>
</dbReference>
<evidence type="ECO:0000256" key="8">
    <source>
        <dbReference type="ARBA" id="ARBA00022723"/>
    </source>
</evidence>
<dbReference type="SUPFAM" id="SSF55856">
    <property type="entry name" value="Cytochrome b5-like heme/steroid binding domain"/>
    <property type="match status" value="1"/>
</dbReference>
<accession>A0A178CXN9</accession>
<dbReference type="GeneID" id="34589460"/>
<dbReference type="SUPFAM" id="SSF51395">
    <property type="entry name" value="FMN-linked oxidoreductases"/>
    <property type="match status" value="1"/>
</dbReference>
<dbReference type="GO" id="GO:0005758">
    <property type="term" value="C:mitochondrial intermembrane space"/>
    <property type="evidence" value="ECO:0007669"/>
    <property type="project" value="UniProtKB-SubCell"/>
</dbReference>
<dbReference type="PANTHER" id="PTHR10578">
    <property type="entry name" value="S -2-HYDROXY-ACID OXIDASE-RELATED"/>
    <property type="match status" value="1"/>
</dbReference>
<comment type="caution">
    <text evidence="20">The sequence shown here is derived from an EMBL/GenBank/DDBJ whole genome shotgun (WGS) entry which is preliminary data.</text>
</comment>
<keyword evidence="7" id="KW-0288">FMN</keyword>
<dbReference type="PROSITE" id="PS51349">
    <property type="entry name" value="FMN_HYDROXY_ACID_DH_2"/>
    <property type="match status" value="1"/>
</dbReference>
<evidence type="ECO:0000259" key="19">
    <source>
        <dbReference type="PROSITE" id="PS51349"/>
    </source>
</evidence>
<comment type="catalytic activity">
    <reaction evidence="12">
        <text>(S)-lactate + 2 Fe(III)-[cytochrome c] = 2 Fe(II)-[cytochrome c] + pyruvate + 2 H(+)</text>
        <dbReference type="Rhea" id="RHEA:19909"/>
        <dbReference type="Rhea" id="RHEA-COMP:10350"/>
        <dbReference type="Rhea" id="RHEA-COMP:14399"/>
        <dbReference type="ChEBI" id="CHEBI:15361"/>
        <dbReference type="ChEBI" id="CHEBI:15378"/>
        <dbReference type="ChEBI" id="CHEBI:16651"/>
        <dbReference type="ChEBI" id="CHEBI:29033"/>
        <dbReference type="ChEBI" id="CHEBI:29034"/>
        <dbReference type="EC" id="1.1.2.3"/>
    </reaction>
    <physiologicalReaction direction="left-to-right" evidence="12">
        <dbReference type="Rhea" id="RHEA:19910"/>
    </physiologicalReaction>
</comment>
<feature type="compositionally biased region" description="Basic and acidic residues" evidence="17">
    <location>
        <begin position="484"/>
        <end position="495"/>
    </location>
</feature>
<organism evidence="20 21">
    <name type="scientific">Fonsecaea nubica</name>
    <dbReference type="NCBI Taxonomy" id="856822"/>
    <lineage>
        <taxon>Eukaryota</taxon>
        <taxon>Fungi</taxon>
        <taxon>Dikarya</taxon>
        <taxon>Ascomycota</taxon>
        <taxon>Pezizomycotina</taxon>
        <taxon>Eurotiomycetes</taxon>
        <taxon>Chaetothyriomycetidae</taxon>
        <taxon>Chaetothyriales</taxon>
        <taxon>Herpotrichiellaceae</taxon>
        <taxon>Fonsecaea</taxon>
    </lineage>
</organism>
<evidence type="ECO:0000256" key="7">
    <source>
        <dbReference type="ARBA" id="ARBA00022643"/>
    </source>
</evidence>
<dbReference type="InterPro" id="IPR037458">
    <property type="entry name" value="L-MDH/L-LDH_FMN-bd"/>
</dbReference>